<evidence type="ECO:0000313" key="9">
    <source>
        <dbReference type="EMBL" id="RKN46833.1"/>
    </source>
</evidence>
<accession>A0A3A9ZEV9</accession>
<keyword evidence="4" id="KW-1015">Disulfide bond</keyword>
<evidence type="ECO:0000259" key="8">
    <source>
        <dbReference type="PROSITE" id="PS51352"/>
    </source>
</evidence>
<protein>
    <submittedName>
        <fullName evidence="9">DsbA family protein</fullName>
    </submittedName>
</protein>
<comment type="similarity">
    <text evidence="1">Belongs to the thioredoxin family. DsbA subfamily.</text>
</comment>
<dbReference type="PROSITE" id="PS51352">
    <property type="entry name" value="THIOREDOXIN_2"/>
    <property type="match status" value="1"/>
</dbReference>
<keyword evidence="10" id="KW-1185">Reference proteome</keyword>
<keyword evidence="3" id="KW-0560">Oxidoreductase</keyword>
<dbReference type="PANTHER" id="PTHR13887:SF14">
    <property type="entry name" value="DISULFIDE BOND FORMATION PROTEIN D"/>
    <property type="match status" value="1"/>
</dbReference>
<reference evidence="9 10" key="1">
    <citation type="journal article" date="2014" name="Int. J. Syst. Evol. Microbiol.">
        <title>Streptomyces hoynatensis sp. nov., isolated from deep marine sediment.</title>
        <authorList>
            <person name="Veyisoglu A."/>
            <person name="Sahin N."/>
        </authorList>
    </citation>
    <scope>NUCLEOTIDE SEQUENCE [LARGE SCALE GENOMIC DNA]</scope>
    <source>
        <strain evidence="9 10">KCTC 29097</strain>
    </source>
</reference>
<evidence type="ECO:0000256" key="7">
    <source>
        <dbReference type="SAM" id="Phobius"/>
    </source>
</evidence>
<dbReference type="Pfam" id="PF13462">
    <property type="entry name" value="Thioredoxin_4"/>
    <property type="match status" value="1"/>
</dbReference>
<sequence>MPVSRTRKKPAGRRPARPGRGPAGAQAGERGRAPVRWGAVVLAVLLVCALAIGVLSTLGGSRGGADEGAQDAEASAPAADPSLAALARRDADDPLAVGEADAPVVMIEYADFQCAFCGIYARDTYPRLLEEYVDAGKLRIEFRNFPIYGPESDAAARASWAAGQQGRFQEFYRVAFGEEFHQNSGRFEEDNLRRLAEQAGVADLDRFAADMESSAADEAVGGDAQEALNVGVTTPPLFLVNGRPLQGAQQLDKFEEAIDLALEEAQGAG</sequence>
<dbReference type="EMBL" id="RBAL01000001">
    <property type="protein sequence ID" value="RKN46833.1"/>
    <property type="molecule type" value="Genomic_DNA"/>
</dbReference>
<feature type="region of interest" description="Disordered" evidence="6">
    <location>
        <begin position="1"/>
        <end position="29"/>
    </location>
</feature>
<dbReference type="RefSeq" id="WP_120674402.1">
    <property type="nucleotide sequence ID" value="NZ_RBAL01000001.1"/>
</dbReference>
<organism evidence="9 10">
    <name type="scientific">Streptomyces hoynatensis</name>
    <dbReference type="NCBI Taxonomy" id="1141874"/>
    <lineage>
        <taxon>Bacteria</taxon>
        <taxon>Bacillati</taxon>
        <taxon>Actinomycetota</taxon>
        <taxon>Actinomycetes</taxon>
        <taxon>Kitasatosporales</taxon>
        <taxon>Streptomycetaceae</taxon>
        <taxon>Streptomyces</taxon>
    </lineage>
</organism>
<feature type="domain" description="Thioredoxin" evidence="8">
    <location>
        <begin position="65"/>
        <end position="201"/>
    </location>
</feature>
<keyword evidence="7" id="KW-1133">Transmembrane helix</keyword>
<comment type="caution">
    <text evidence="9">The sequence shown here is derived from an EMBL/GenBank/DDBJ whole genome shotgun (WGS) entry which is preliminary data.</text>
</comment>
<gene>
    <name evidence="9" type="ORF">D7294_01040</name>
</gene>
<proteinExistence type="inferred from homology"/>
<evidence type="ECO:0000256" key="1">
    <source>
        <dbReference type="ARBA" id="ARBA00005791"/>
    </source>
</evidence>
<evidence type="ECO:0000256" key="6">
    <source>
        <dbReference type="SAM" id="MobiDB-lite"/>
    </source>
</evidence>
<evidence type="ECO:0000256" key="3">
    <source>
        <dbReference type="ARBA" id="ARBA00023002"/>
    </source>
</evidence>
<dbReference type="Gene3D" id="3.40.30.10">
    <property type="entry name" value="Glutaredoxin"/>
    <property type="match status" value="1"/>
</dbReference>
<keyword evidence="7" id="KW-0812">Transmembrane</keyword>
<dbReference type="OrthoDB" id="117402at2"/>
<evidence type="ECO:0000256" key="5">
    <source>
        <dbReference type="ARBA" id="ARBA00023284"/>
    </source>
</evidence>
<feature type="transmembrane region" description="Helical" evidence="7">
    <location>
        <begin position="37"/>
        <end position="58"/>
    </location>
</feature>
<evidence type="ECO:0000256" key="2">
    <source>
        <dbReference type="ARBA" id="ARBA00022729"/>
    </source>
</evidence>
<feature type="compositionally biased region" description="Basic residues" evidence="6">
    <location>
        <begin position="1"/>
        <end position="17"/>
    </location>
</feature>
<dbReference type="InterPro" id="IPR013766">
    <property type="entry name" value="Thioredoxin_domain"/>
</dbReference>
<keyword evidence="7" id="KW-0472">Membrane</keyword>
<evidence type="ECO:0000313" key="10">
    <source>
        <dbReference type="Proteomes" id="UP000272474"/>
    </source>
</evidence>
<dbReference type="InterPro" id="IPR036249">
    <property type="entry name" value="Thioredoxin-like_sf"/>
</dbReference>
<dbReference type="SUPFAM" id="SSF52833">
    <property type="entry name" value="Thioredoxin-like"/>
    <property type="match status" value="1"/>
</dbReference>
<evidence type="ECO:0000256" key="4">
    <source>
        <dbReference type="ARBA" id="ARBA00023157"/>
    </source>
</evidence>
<dbReference type="InterPro" id="IPR012336">
    <property type="entry name" value="Thioredoxin-like_fold"/>
</dbReference>
<feature type="compositionally biased region" description="Low complexity" evidence="6">
    <location>
        <begin position="18"/>
        <end position="28"/>
    </location>
</feature>
<dbReference type="PANTHER" id="PTHR13887">
    <property type="entry name" value="GLUTATHIONE S-TRANSFERASE KAPPA"/>
    <property type="match status" value="1"/>
</dbReference>
<keyword evidence="5" id="KW-0676">Redox-active center</keyword>
<dbReference type="AlphaFoldDB" id="A0A3A9ZEV9"/>
<keyword evidence="2" id="KW-0732">Signal</keyword>
<dbReference type="GO" id="GO:0016491">
    <property type="term" value="F:oxidoreductase activity"/>
    <property type="evidence" value="ECO:0007669"/>
    <property type="project" value="UniProtKB-KW"/>
</dbReference>
<name>A0A3A9ZEV9_9ACTN</name>
<dbReference type="Proteomes" id="UP000272474">
    <property type="component" value="Unassembled WGS sequence"/>
</dbReference>